<feature type="region of interest" description="Disordered" evidence="1">
    <location>
        <begin position="73"/>
        <end position="132"/>
    </location>
</feature>
<feature type="compositionally biased region" description="Acidic residues" evidence="1">
    <location>
        <begin position="21"/>
        <end position="30"/>
    </location>
</feature>
<proteinExistence type="predicted"/>
<feature type="compositionally biased region" description="Basic and acidic residues" evidence="1">
    <location>
        <begin position="73"/>
        <end position="87"/>
    </location>
</feature>
<organism evidence="2 3">
    <name type="scientific">Didymosphaeria variabile</name>
    <dbReference type="NCBI Taxonomy" id="1932322"/>
    <lineage>
        <taxon>Eukaryota</taxon>
        <taxon>Fungi</taxon>
        <taxon>Dikarya</taxon>
        <taxon>Ascomycota</taxon>
        <taxon>Pezizomycotina</taxon>
        <taxon>Dothideomycetes</taxon>
        <taxon>Pleosporomycetidae</taxon>
        <taxon>Pleosporales</taxon>
        <taxon>Massarineae</taxon>
        <taxon>Didymosphaeriaceae</taxon>
        <taxon>Didymosphaeria</taxon>
    </lineage>
</organism>
<feature type="compositionally biased region" description="Low complexity" evidence="1">
    <location>
        <begin position="1"/>
        <end position="20"/>
    </location>
</feature>
<dbReference type="Proteomes" id="UP001140513">
    <property type="component" value="Unassembled WGS sequence"/>
</dbReference>
<feature type="region of interest" description="Disordered" evidence="1">
    <location>
        <begin position="1"/>
        <end position="42"/>
    </location>
</feature>
<dbReference type="EMBL" id="JAPEUX010000005">
    <property type="protein sequence ID" value="KAJ4351524.1"/>
    <property type="molecule type" value="Genomic_DNA"/>
</dbReference>
<comment type="caution">
    <text evidence="2">The sequence shown here is derived from an EMBL/GenBank/DDBJ whole genome shotgun (WGS) entry which is preliminary data.</text>
</comment>
<reference evidence="2" key="1">
    <citation type="submission" date="2022-10" db="EMBL/GenBank/DDBJ databases">
        <title>Tapping the CABI collections for fungal endophytes: first genome assemblies for Collariella, Neodidymelliopsis, Ascochyta clinopodiicola, Didymella pomorum, Didymosphaeria variabile, Neocosmospora piperis and Neocucurbitaria cava.</title>
        <authorList>
            <person name="Hill R."/>
        </authorList>
    </citation>
    <scope>NUCLEOTIDE SEQUENCE</scope>
    <source>
        <strain evidence="2">IMI 356815</strain>
    </source>
</reference>
<dbReference type="GeneID" id="80910397"/>
<evidence type="ECO:0000313" key="2">
    <source>
        <dbReference type="EMBL" id="KAJ4351524.1"/>
    </source>
</evidence>
<dbReference type="AlphaFoldDB" id="A0A9W8XIE1"/>
<dbReference type="OrthoDB" id="3783499at2759"/>
<evidence type="ECO:0000256" key="1">
    <source>
        <dbReference type="SAM" id="MobiDB-lite"/>
    </source>
</evidence>
<accession>A0A9W8XIE1</accession>
<gene>
    <name evidence="2" type="ORF">N0V89_006867</name>
</gene>
<protein>
    <submittedName>
        <fullName evidence="2">Uncharacterized protein</fullName>
    </submittedName>
</protein>
<dbReference type="RefSeq" id="XP_056069880.1">
    <property type="nucleotide sequence ID" value="XM_056215633.1"/>
</dbReference>
<name>A0A9W8XIE1_9PLEO</name>
<sequence length="363" mass="40676">MAPSRSADNSSLGSDSSSSDESLEVGETTENDNGLMMDVDEDEGAIGDYNLTVSGKLNPIAMPSTDYLQQTDAEKDNNYDGDNKNSDVDNEMTDYAPWEHSSDSQRPTKRNRAKKTNSRKAKRGIRVPDENSEHAWSTSTFKNKVGIAGMEAFLRRPEFGVDVDAEFPSTGLPDKPYRDIDGTQIGRGAAMAHKCHYLHQTLIDAKAEDDFRQASVNQLIRESRIYHPPELAARDTHQTTLARTHLQSIRHHATVQVNAAFDNNHQPTAQLSELELDSDGQPLISAAVQHLIYSVVVTQIRGNRLRNLHVSEAGDQRFQIPADYAELRARLKYELQSTLRLEEDVDREATARKLLMQEFPQQL</sequence>
<feature type="compositionally biased region" description="Basic residues" evidence="1">
    <location>
        <begin position="107"/>
        <end position="125"/>
    </location>
</feature>
<evidence type="ECO:0000313" key="3">
    <source>
        <dbReference type="Proteomes" id="UP001140513"/>
    </source>
</evidence>
<keyword evidence="3" id="KW-1185">Reference proteome</keyword>